<reference evidence="12 13" key="1">
    <citation type="journal article" date="2016" name="Nat. Commun.">
        <title>Thousands of microbial genomes shed light on interconnected biogeochemical processes in an aquifer system.</title>
        <authorList>
            <person name="Anantharaman K."/>
            <person name="Brown C.T."/>
            <person name="Hug L.A."/>
            <person name="Sharon I."/>
            <person name="Castelle C.J."/>
            <person name="Probst A.J."/>
            <person name="Thomas B.C."/>
            <person name="Singh A."/>
            <person name="Wilkins M.J."/>
            <person name="Karaoz U."/>
            <person name="Brodie E.L."/>
            <person name="Williams K.H."/>
            <person name="Hubbard S.S."/>
            <person name="Banfield J.F."/>
        </authorList>
    </citation>
    <scope>NUCLEOTIDE SEQUENCE [LARGE SCALE GENOMIC DNA]</scope>
</reference>
<dbReference type="InterPro" id="IPR022691">
    <property type="entry name" value="Tscrpt_elong_fac_GreA/B_N"/>
</dbReference>
<proteinExistence type="inferred from homology"/>
<dbReference type="PROSITE" id="PS00829">
    <property type="entry name" value="GREAB_1"/>
    <property type="match status" value="1"/>
</dbReference>
<dbReference type="GO" id="GO:0006354">
    <property type="term" value="P:DNA-templated transcription elongation"/>
    <property type="evidence" value="ECO:0007669"/>
    <property type="project" value="TreeGrafter"/>
</dbReference>
<dbReference type="GO" id="GO:0070063">
    <property type="term" value="F:RNA polymerase binding"/>
    <property type="evidence" value="ECO:0007669"/>
    <property type="project" value="InterPro"/>
</dbReference>
<sequence length="155" mass="16873">MPEEKEYLTKEKLAELKKELEFLMGTRRKEIAEKLEYAKSLGDLSENAEYQEAREDQASCEDRIHKLEGIMKSAVVITKKQGGVVGIGSTVIIKKTGESATRTYQIVGSEEADMASGRISNKSPLGEALMGKEKGADVSWKTPTGSASCAVVDVT</sequence>
<evidence type="ECO:0000256" key="4">
    <source>
        <dbReference type="ARBA" id="ARBA00023125"/>
    </source>
</evidence>
<dbReference type="SUPFAM" id="SSF46557">
    <property type="entry name" value="GreA transcript cleavage protein, N-terminal domain"/>
    <property type="match status" value="1"/>
</dbReference>
<evidence type="ECO:0000256" key="8">
    <source>
        <dbReference type="HAMAP-Rule" id="MF_00105"/>
    </source>
</evidence>
<accession>A0A1G2S7T7</accession>
<dbReference type="NCBIfam" id="TIGR01462">
    <property type="entry name" value="greA"/>
    <property type="match status" value="1"/>
</dbReference>
<evidence type="ECO:0000259" key="10">
    <source>
        <dbReference type="Pfam" id="PF01272"/>
    </source>
</evidence>
<keyword evidence="4 8" id="KW-0238">DNA-binding</keyword>
<dbReference type="Proteomes" id="UP000176997">
    <property type="component" value="Unassembled WGS sequence"/>
</dbReference>
<comment type="function">
    <text evidence="6 8 9">Necessary for efficient RNA polymerase transcription elongation past template-encoded arresting sites. The arresting sites in DNA have the property of trapping a certain fraction of elongating RNA polymerases that pass through, resulting in locked ternary complexes. Cleavage of the nascent transcript by cleavage factors such as GreA or GreB allows the resumption of elongation from the new 3'terminus. GreA releases sequences of 2 to 3 nucleotides.</text>
</comment>
<dbReference type="FunFam" id="3.10.50.30:FF:000001">
    <property type="entry name" value="Transcription elongation factor GreA"/>
    <property type="match status" value="1"/>
</dbReference>
<dbReference type="InterPro" id="IPR023459">
    <property type="entry name" value="Tscrpt_elong_fac_GreA/B_fam"/>
</dbReference>
<dbReference type="SUPFAM" id="SSF54534">
    <property type="entry name" value="FKBP-like"/>
    <property type="match status" value="1"/>
</dbReference>
<dbReference type="FunFam" id="1.10.287.180:FF:000001">
    <property type="entry name" value="Transcription elongation factor GreA"/>
    <property type="match status" value="1"/>
</dbReference>
<protein>
    <recommendedName>
        <fullName evidence="2 8">Transcription elongation factor GreA</fullName>
    </recommendedName>
    <alternativeName>
        <fullName evidence="7 8">Transcript cleavage factor GreA</fullName>
    </alternativeName>
</protein>
<evidence type="ECO:0000256" key="3">
    <source>
        <dbReference type="ARBA" id="ARBA00023015"/>
    </source>
</evidence>
<evidence type="ECO:0000256" key="5">
    <source>
        <dbReference type="ARBA" id="ARBA00023163"/>
    </source>
</evidence>
<dbReference type="PIRSF" id="PIRSF006092">
    <property type="entry name" value="GreA_GreB"/>
    <property type="match status" value="1"/>
</dbReference>
<dbReference type="AlphaFoldDB" id="A0A1G2S7T7"/>
<evidence type="ECO:0000256" key="2">
    <source>
        <dbReference type="ARBA" id="ARBA00013729"/>
    </source>
</evidence>
<keyword evidence="12" id="KW-0251">Elongation factor</keyword>
<dbReference type="InterPro" id="IPR018151">
    <property type="entry name" value="TF_GreA/GreB_CS"/>
</dbReference>
<dbReference type="InterPro" id="IPR001437">
    <property type="entry name" value="Tscrpt_elong_fac_GreA/B_C"/>
</dbReference>
<keyword evidence="5 8" id="KW-0804">Transcription</keyword>
<dbReference type="InterPro" id="IPR006359">
    <property type="entry name" value="Tscrpt_elong_fac_GreA"/>
</dbReference>
<evidence type="ECO:0000256" key="9">
    <source>
        <dbReference type="RuleBase" id="RU000556"/>
    </source>
</evidence>
<dbReference type="Pfam" id="PF01272">
    <property type="entry name" value="GreA_GreB"/>
    <property type="match status" value="1"/>
</dbReference>
<dbReference type="Gene3D" id="1.10.287.180">
    <property type="entry name" value="Transcription elongation factor, GreA/GreB, N-terminal domain"/>
    <property type="match status" value="1"/>
</dbReference>
<gene>
    <name evidence="8" type="primary">greA</name>
    <name evidence="12" type="ORF">A2675_02685</name>
</gene>
<keyword evidence="12" id="KW-0648">Protein biosynthesis</keyword>
<dbReference type="Gene3D" id="3.10.50.30">
    <property type="entry name" value="Transcription elongation factor, GreA/GreB, C-terminal domain"/>
    <property type="match status" value="1"/>
</dbReference>
<dbReference type="PANTHER" id="PTHR30437:SF4">
    <property type="entry name" value="TRANSCRIPTION ELONGATION FACTOR GREA"/>
    <property type="match status" value="1"/>
</dbReference>
<evidence type="ECO:0000256" key="1">
    <source>
        <dbReference type="ARBA" id="ARBA00008213"/>
    </source>
</evidence>
<dbReference type="Pfam" id="PF03449">
    <property type="entry name" value="GreA_GreB_N"/>
    <property type="match status" value="1"/>
</dbReference>
<feature type="domain" description="Transcription elongation factor GreA/GreB N-terminal" evidence="11">
    <location>
        <begin position="7"/>
        <end position="76"/>
    </location>
</feature>
<evidence type="ECO:0000259" key="11">
    <source>
        <dbReference type="Pfam" id="PF03449"/>
    </source>
</evidence>
<dbReference type="PANTHER" id="PTHR30437">
    <property type="entry name" value="TRANSCRIPTION ELONGATION FACTOR GREA"/>
    <property type="match status" value="1"/>
</dbReference>
<dbReference type="InterPro" id="IPR028624">
    <property type="entry name" value="Tscrpt_elong_fac_GreA/B"/>
</dbReference>
<comment type="caution">
    <text evidence="12">The sequence shown here is derived from an EMBL/GenBank/DDBJ whole genome shotgun (WGS) entry which is preliminary data.</text>
</comment>
<dbReference type="InterPro" id="IPR036953">
    <property type="entry name" value="GreA/GreB_C_sf"/>
</dbReference>
<dbReference type="GO" id="GO:0003677">
    <property type="term" value="F:DNA binding"/>
    <property type="evidence" value="ECO:0007669"/>
    <property type="project" value="UniProtKB-UniRule"/>
</dbReference>
<dbReference type="GO" id="GO:0003746">
    <property type="term" value="F:translation elongation factor activity"/>
    <property type="evidence" value="ECO:0007669"/>
    <property type="project" value="UniProtKB-KW"/>
</dbReference>
<dbReference type="InterPro" id="IPR036805">
    <property type="entry name" value="Tscrpt_elong_fac_GreA/B_N_sf"/>
</dbReference>
<dbReference type="GO" id="GO:0032784">
    <property type="term" value="P:regulation of DNA-templated transcription elongation"/>
    <property type="evidence" value="ECO:0007669"/>
    <property type="project" value="UniProtKB-UniRule"/>
</dbReference>
<evidence type="ECO:0000313" key="13">
    <source>
        <dbReference type="Proteomes" id="UP000176997"/>
    </source>
</evidence>
<dbReference type="EMBL" id="MHUS01000021">
    <property type="protein sequence ID" value="OHA80632.1"/>
    <property type="molecule type" value="Genomic_DNA"/>
</dbReference>
<comment type="similarity">
    <text evidence="1 8 9">Belongs to the GreA/GreB family.</text>
</comment>
<evidence type="ECO:0000313" key="12">
    <source>
        <dbReference type="EMBL" id="OHA80632.1"/>
    </source>
</evidence>
<dbReference type="STRING" id="1802723.A2675_02685"/>
<keyword evidence="3 8" id="KW-0805">Transcription regulation</keyword>
<evidence type="ECO:0000256" key="7">
    <source>
        <dbReference type="ARBA" id="ARBA00030776"/>
    </source>
</evidence>
<name>A0A1G2S7T7_9BACT</name>
<feature type="domain" description="Transcription elongation factor GreA/GreB C-terminal" evidence="10">
    <location>
        <begin position="81"/>
        <end position="155"/>
    </location>
</feature>
<evidence type="ECO:0000256" key="6">
    <source>
        <dbReference type="ARBA" id="ARBA00024916"/>
    </source>
</evidence>
<organism evidence="12 13">
    <name type="scientific">Candidatus Yonathbacteria bacterium RIFCSPHIGHO2_01_FULL_51_10</name>
    <dbReference type="NCBI Taxonomy" id="1802723"/>
    <lineage>
        <taxon>Bacteria</taxon>
        <taxon>Candidatus Yonathiibacteriota</taxon>
    </lineage>
</organism>
<dbReference type="HAMAP" id="MF_00105">
    <property type="entry name" value="GreA_GreB"/>
    <property type="match status" value="1"/>
</dbReference>
<dbReference type="NCBIfam" id="NF001263">
    <property type="entry name" value="PRK00226.1-4"/>
    <property type="match status" value="1"/>
</dbReference>